<reference evidence="2 3" key="1">
    <citation type="journal article" date="2019" name="Front. Microbiol.">
        <title>Ammonia Oxidation by the Arctic Terrestrial Thaumarchaeote Candidatus Nitrosocosmicus arcticus Is Stimulated by Increasing Temperatures.</title>
        <authorList>
            <person name="Alves R.J.E."/>
            <person name="Kerou M."/>
            <person name="Zappe A."/>
            <person name="Bittner R."/>
            <person name="Abby S.S."/>
            <person name="Schmidt H.A."/>
            <person name="Pfeifer K."/>
            <person name="Schleper C."/>
        </authorList>
    </citation>
    <scope>NUCLEOTIDE SEQUENCE [LARGE SCALE GENOMIC DNA]</scope>
    <source>
        <strain evidence="2 3">Kfb</strain>
    </source>
</reference>
<dbReference type="Gene3D" id="3.20.20.410">
    <property type="entry name" value="Protein of unknown function UPF0759"/>
    <property type="match status" value="1"/>
</dbReference>
<dbReference type="AlphaFoldDB" id="A0A557STY1"/>
<dbReference type="InterPro" id="IPR002763">
    <property type="entry name" value="DUF72"/>
</dbReference>
<dbReference type="InterPro" id="IPR036520">
    <property type="entry name" value="UPF0759_sf"/>
</dbReference>
<accession>A0A557STY1</accession>
<dbReference type="GO" id="GO:0016853">
    <property type="term" value="F:isomerase activity"/>
    <property type="evidence" value="ECO:0007669"/>
    <property type="project" value="UniProtKB-KW"/>
</dbReference>
<keyword evidence="2" id="KW-0413">Isomerase</keyword>
<evidence type="ECO:0000313" key="3">
    <source>
        <dbReference type="Proteomes" id="UP000315289"/>
    </source>
</evidence>
<sequence>MTLNIGCSGWSYEGWRGNFYPKKMDNKDYLSFYSNLFKFVEVDSTYYHIPSRSTVRGWKDKTPEDFKFSLKFPKVITHEKKLEDVAKPLSILFYSLEPLIEKTITLLIQLPPFLSEKKGFNPLKDMIRHLDKRFRYSLEVRHSSWFNDNVYDFLKENNISLVWSVRDELESPSILTSDQVYIRFIGDRSISEMDFGKIVKNRRNEMLEYVKQVRELQDENSNIRNVLIAFNNHFAGFGPQSANDFLKLMNMSEIDWKTELERYENNSSQSNGRYQSSLTDFPK</sequence>
<organism evidence="2 3">
    <name type="scientific">Candidatus Nitrosocosmicus arcticus</name>
    <dbReference type="NCBI Taxonomy" id="2035267"/>
    <lineage>
        <taxon>Archaea</taxon>
        <taxon>Nitrososphaerota</taxon>
        <taxon>Nitrososphaeria</taxon>
        <taxon>Nitrososphaerales</taxon>
        <taxon>Nitrososphaeraceae</taxon>
        <taxon>Candidatus Nitrosocosmicus</taxon>
    </lineage>
</organism>
<dbReference type="PANTHER" id="PTHR30348">
    <property type="entry name" value="UNCHARACTERIZED PROTEIN YECE"/>
    <property type="match status" value="1"/>
</dbReference>
<name>A0A557STY1_9ARCH</name>
<evidence type="ECO:0000313" key="2">
    <source>
        <dbReference type="EMBL" id="TVP40074.1"/>
    </source>
</evidence>
<keyword evidence="1" id="KW-0175">Coiled coil</keyword>
<dbReference type="PANTHER" id="PTHR30348:SF4">
    <property type="entry name" value="DUF72 DOMAIN-CONTAINING PROTEIN"/>
    <property type="match status" value="1"/>
</dbReference>
<dbReference type="EMBL" id="VOAH01000010">
    <property type="protein sequence ID" value="TVP40074.1"/>
    <property type="molecule type" value="Genomic_DNA"/>
</dbReference>
<evidence type="ECO:0000256" key="1">
    <source>
        <dbReference type="SAM" id="Coils"/>
    </source>
</evidence>
<dbReference type="OrthoDB" id="35747at2157"/>
<proteinExistence type="predicted"/>
<dbReference type="SUPFAM" id="SSF117396">
    <property type="entry name" value="TM1631-like"/>
    <property type="match status" value="1"/>
</dbReference>
<keyword evidence="3" id="KW-1185">Reference proteome</keyword>
<feature type="coiled-coil region" evidence="1">
    <location>
        <begin position="199"/>
        <end position="226"/>
    </location>
</feature>
<protein>
    <submittedName>
        <fullName evidence="2">Sugar isomerase related protein</fullName>
    </submittedName>
</protein>
<gene>
    <name evidence="2" type="ORF">NARC_100136</name>
</gene>
<dbReference type="Proteomes" id="UP000315289">
    <property type="component" value="Unassembled WGS sequence"/>
</dbReference>
<dbReference type="Pfam" id="PF01904">
    <property type="entry name" value="DUF72"/>
    <property type="match status" value="1"/>
</dbReference>
<comment type="caution">
    <text evidence="2">The sequence shown here is derived from an EMBL/GenBank/DDBJ whole genome shotgun (WGS) entry which is preliminary data.</text>
</comment>
<dbReference type="RefSeq" id="WP_186434232.1">
    <property type="nucleotide sequence ID" value="NZ_ML675586.1"/>
</dbReference>